<protein>
    <recommendedName>
        <fullName evidence="4">DUF2335 domain-containing protein</fullName>
    </recommendedName>
</protein>
<dbReference type="AlphaFoldDB" id="A0A518B8Y1"/>
<dbReference type="OrthoDB" id="1072497at2"/>
<reference evidence="2 3" key="1">
    <citation type="submission" date="2019-02" db="EMBL/GenBank/DDBJ databases">
        <title>Deep-cultivation of Planctomycetes and their phenomic and genomic characterization uncovers novel biology.</title>
        <authorList>
            <person name="Wiegand S."/>
            <person name="Jogler M."/>
            <person name="Boedeker C."/>
            <person name="Pinto D."/>
            <person name="Vollmers J."/>
            <person name="Rivas-Marin E."/>
            <person name="Kohn T."/>
            <person name="Peeters S.H."/>
            <person name="Heuer A."/>
            <person name="Rast P."/>
            <person name="Oberbeckmann S."/>
            <person name="Bunk B."/>
            <person name="Jeske O."/>
            <person name="Meyerdierks A."/>
            <person name="Storesund J.E."/>
            <person name="Kallscheuer N."/>
            <person name="Luecker S."/>
            <person name="Lage O.M."/>
            <person name="Pohl T."/>
            <person name="Merkel B.J."/>
            <person name="Hornburger P."/>
            <person name="Mueller R.-W."/>
            <person name="Bruemmer F."/>
            <person name="Labrenz M."/>
            <person name="Spormann A.M."/>
            <person name="Op den Camp H."/>
            <person name="Overmann J."/>
            <person name="Amann R."/>
            <person name="Jetten M.S.M."/>
            <person name="Mascher T."/>
            <person name="Medema M.H."/>
            <person name="Devos D.P."/>
            <person name="Kaster A.-K."/>
            <person name="Ovreas L."/>
            <person name="Rohde M."/>
            <person name="Galperin M.Y."/>
            <person name="Jogler C."/>
        </authorList>
    </citation>
    <scope>NUCLEOTIDE SEQUENCE [LARGE SCALE GENOMIC DNA]</scope>
    <source>
        <strain evidence="2 3">Pan216</strain>
    </source>
</reference>
<name>A0A518B8Y1_9BACT</name>
<dbReference type="KEGG" id="knv:Pan216_43100"/>
<keyword evidence="3" id="KW-1185">Reference proteome</keyword>
<dbReference type="Proteomes" id="UP000317093">
    <property type="component" value="Chromosome"/>
</dbReference>
<proteinExistence type="predicted"/>
<evidence type="ECO:0000256" key="1">
    <source>
        <dbReference type="SAM" id="MobiDB-lite"/>
    </source>
</evidence>
<dbReference type="RefSeq" id="WP_145260899.1">
    <property type="nucleotide sequence ID" value="NZ_CP036279.1"/>
</dbReference>
<accession>A0A518B8Y1</accession>
<dbReference type="EMBL" id="CP036279">
    <property type="protein sequence ID" value="QDU63430.1"/>
    <property type="molecule type" value="Genomic_DNA"/>
</dbReference>
<evidence type="ECO:0000313" key="3">
    <source>
        <dbReference type="Proteomes" id="UP000317093"/>
    </source>
</evidence>
<sequence length="182" mass="21312">MSDDQAIPDENPADAHPSTRDTPPSVDPTPLNDLGHVEHLIRDYVEESLRVVVRQSIVRTGPLPSPDELKEYEKICPGFTDRILTTYEKEMEHRHSIENRVEDREDLLVQNDKWAHRYGQIFGLVVTLVFGWGHRSDRHPLRTRLGWCDVGWHRAIGDCHRLPHRPLDQFRSIGRWRRRSEC</sequence>
<dbReference type="InterPro" id="IPR019284">
    <property type="entry name" value="RP532"/>
</dbReference>
<evidence type="ECO:0008006" key="4">
    <source>
        <dbReference type="Google" id="ProtNLM"/>
    </source>
</evidence>
<feature type="region of interest" description="Disordered" evidence="1">
    <location>
        <begin position="1"/>
        <end position="33"/>
    </location>
</feature>
<organism evidence="2 3">
    <name type="scientific">Kolteria novifilia</name>
    <dbReference type="NCBI Taxonomy" id="2527975"/>
    <lineage>
        <taxon>Bacteria</taxon>
        <taxon>Pseudomonadati</taxon>
        <taxon>Planctomycetota</taxon>
        <taxon>Planctomycetia</taxon>
        <taxon>Kolteriales</taxon>
        <taxon>Kolteriaceae</taxon>
        <taxon>Kolteria</taxon>
    </lineage>
</organism>
<dbReference type="Pfam" id="PF10097">
    <property type="entry name" value="DUF2335"/>
    <property type="match status" value="1"/>
</dbReference>
<gene>
    <name evidence="2" type="ORF">Pan216_43100</name>
</gene>
<evidence type="ECO:0000313" key="2">
    <source>
        <dbReference type="EMBL" id="QDU63430.1"/>
    </source>
</evidence>